<evidence type="ECO:0000313" key="3">
    <source>
        <dbReference type="EMBL" id="KAJ8906213.1"/>
    </source>
</evidence>
<keyword evidence="1" id="KW-0175">Coiled coil</keyword>
<evidence type="ECO:0000256" key="2">
    <source>
        <dbReference type="SAM" id="MobiDB-lite"/>
    </source>
</evidence>
<sequence>MIANKQMSVELNRLHSEYASMKRQIQALAAENQLLKKEIHGNPSRSNSQASQLAGYRETSGHAPGPSNAKPHNQAGKAGSQKMRLSLQSRITSSRGQAIRSTHDPIPFRTHSSQSIALAHGRHQLGRSVQQEGHSQTGPRILTGFLREHQYEVDELKSDRCRANGTLLRSHELAGARAMGKIKKFVRIKRSVRPTHCLSRMIFPDGSSIQTQLPWHLNTITAEDSPLGRGLKQVVVKADVTNLNLWKGVKKGEAVETSAVTKFEKQYGKVDHK</sequence>
<feature type="compositionally biased region" description="Polar residues" evidence="2">
    <location>
        <begin position="43"/>
        <end position="52"/>
    </location>
</feature>
<proteinExistence type="predicted"/>
<feature type="compositionally biased region" description="Polar residues" evidence="2">
    <location>
        <begin position="86"/>
        <end position="100"/>
    </location>
</feature>
<evidence type="ECO:0000313" key="4">
    <source>
        <dbReference type="Proteomes" id="UP001157974"/>
    </source>
</evidence>
<feature type="region of interest" description="Disordered" evidence="2">
    <location>
        <begin position="40"/>
        <end position="108"/>
    </location>
</feature>
<dbReference type="AlphaFoldDB" id="A0AAV8UUJ1"/>
<evidence type="ECO:0000256" key="1">
    <source>
        <dbReference type="SAM" id="Coils"/>
    </source>
</evidence>
<protein>
    <submittedName>
        <fullName evidence="3">Uncharacterized protein</fullName>
    </submittedName>
</protein>
<reference evidence="3 4" key="1">
    <citation type="journal article" date="2023" name="Nat. Commun.">
        <title>Origin of minicircular mitochondrial genomes in red algae.</title>
        <authorList>
            <person name="Lee Y."/>
            <person name="Cho C.H."/>
            <person name="Lee Y.M."/>
            <person name="Park S.I."/>
            <person name="Yang J.H."/>
            <person name="West J.A."/>
            <person name="Bhattacharya D."/>
            <person name="Yoon H.S."/>
        </authorList>
    </citation>
    <scope>NUCLEOTIDE SEQUENCE [LARGE SCALE GENOMIC DNA]</scope>
    <source>
        <strain evidence="3 4">CCMP1338</strain>
        <tissue evidence="3">Whole cell</tissue>
    </source>
</reference>
<feature type="coiled-coil region" evidence="1">
    <location>
        <begin position="4"/>
        <end position="38"/>
    </location>
</feature>
<gene>
    <name evidence="3" type="ORF">NDN08_002707</name>
</gene>
<accession>A0AAV8UUJ1</accession>
<organism evidence="3 4">
    <name type="scientific">Rhodosorus marinus</name>
    <dbReference type="NCBI Taxonomy" id="101924"/>
    <lineage>
        <taxon>Eukaryota</taxon>
        <taxon>Rhodophyta</taxon>
        <taxon>Stylonematophyceae</taxon>
        <taxon>Stylonematales</taxon>
        <taxon>Stylonemataceae</taxon>
        <taxon>Rhodosorus</taxon>
    </lineage>
</organism>
<dbReference type="Proteomes" id="UP001157974">
    <property type="component" value="Unassembled WGS sequence"/>
</dbReference>
<name>A0AAV8UUJ1_9RHOD</name>
<keyword evidence="4" id="KW-1185">Reference proteome</keyword>
<dbReference type="EMBL" id="JAMWBK010000004">
    <property type="protein sequence ID" value="KAJ8906213.1"/>
    <property type="molecule type" value="Genomic_DNA"/>
</dbReference>
<comment type="caution">
    <text evidence="3">The sequence shown here is derived from an EMBL/GenBank/DDBJ whole genome shotgun (WGS) entry which is preliminary data.</text>
</comment>